<accession>A0A1U9KBR6</accession>
<keyword evidence="2" id="KW-1185">Reference proteome</keyword>
<organism evidence="1 2">
    <name type="scientific">Novibacillus thermophilus</name>
    <dbReference type="NCBI Taxonomy" id="1471761"/>
    <lineage>
        <taxon>Bacteria</taxon>
        <taxon>Bacillati</taxon>
        <taxon>Bacillota</taxon>
        <taxon>Bacilli</taxon>
        <taxon>Bacillales</taxon>
        <taxon>Thermoactinomycetaceae</taxon>
        <taxon>Novibacillus</taxon>
    </lineage>
</organism>
<dbReference type="AlphaFoldDB" id="A0A1U9KBR6"/>
<evidence type="ECO:0000313" key="1">
    <source>
        <dbReference type="EMBL" id="AQS57505.1"/>
    </source>
</evidence>
<reference evidence="1 2" key="1">
    <citation type="journal article" date="2015" name="Int. J. Syst. Evol. Microbiol.">
        <title>Novibacillus thermophilus gen. nov., sp. nov., a Gram-staining-negative and moderately thermophilic member of the family Thermoactinomycetaceae.</title>
        <authorList>
            <person name="Yang G."/>
            <person name="Chen J."/>
            <person name="Zhou S."/>
        </authorList>
    </citation>
    <scope>NUCLEOTIDE SEQUENCE [LARGE SCALE GENOMIC DNA]</scope>
    <source>
        <strain evidence="1 2">SG-1</strain>
    </source>
</reference>
<dbReference type="Proteomes" id="UP000188603">
    <property type="component" value="Chromosome"/>
</dbReference>
<dbReference type="KEGG" id="ntr:B0W44_10540"/>
<name>A0A1U9KBR6_9BACL</name>
<evidence type="ECO:0008006" key="3">
    <source>
        <dbReference type="Google" id="ProtNLM"/>
    </source>
</evidence>
<gene>
    <name evidence="1" type="ORF">B0W44_10540</name>
</gene>
<dbReference type="STRING" id="1471761.B0W44_10540"/>
<protein>
    <recommendedName>
        <fullName evidence="3">Bh protein</fullName>
    </recommendedName>
</protein>
<dbReference type="EMBL" id="CP019699">
    <property type="protein sequence ID" value="AQS57505.1"/>
    <property type="molecule type" value="Genomic_DNA"/>
</dbReference>
<proteinExistence type="predicted"/>
<evidence type="ECO:0000313" key="2">
    <source>
        <dbReference type="Proteomes" id="UP000188603"/>
    </source>
</evidence>
<sequence>MEAELYCIHCQQDTIFNLTYFDNTLWRVECETCGHHMEIQEDIVKKYFSHWVERILTKPKRMTKEIEADLAKFFYTMPVRIMSKPIRVRREWKSVKRYKKHKQHANANDDVQ</sequence>